<dbReference type="GO" id="GO:0016829">
    <property type="term" value="F:lyase activity"/>
    <property type="evidence" value="ECO:0007669"/>
    <property type="project" value="UniProtKB-KW"/>
</dbReference>
<dbReference type="CDD" id="cd00002">
    <property type="entry name" value="YbaK_deacylase"/>
    <property type="match status" value="1"/>
</dbReference>
<dbReference type="PANTHER" id="PTHR30411:SF0">
    <property type="entry name" value="CYS-TRNA(PRO)_CYS-TRNA(CYS) DEACYLASE YBAK"/>
    <property type="match status" value="1"/>
</dbReference>
<dbReference type="InterPro" id="IPR004369">
    <property type="entry name" value="Prolyl-tRNA_editing_YbaK/EbsC"/>
</dbReference>
<proteinExistence type="inferred from homology"/>
<reference evidence="6 7" key="1">
    <citation type="submission" date="2016-12" db="EMBL/GenBank/DDBJ databases">
        <title>Draft genome sequences of strains Salinicola socius SMB35, Salinicola sp. MH3R3-1 and Chromohalobacter sp. SMB17 from the Verkhnekamsk potash mining region of Russia.</title>
        <authorList>
            <person name="Mavrodi D.V."/>
            <person name="Olsson B.E."/>
            <person name="Korsakova E.S."/>
            <person name="Pyankova A."/>
            <person name="Mavrodi O.V."/>
            <person name="Plotnikova E.G."/>
        </authorList>
    </citation>
    <scope>NUCLEOTIDE SEQUENCE [LARGE SCALE GENOMIC DNA]</scope>
    <source>
        <strain evidence="6 7">SMB17</strain>
    </source>
</reference>
<dbReference type="SUPFAM" id="SSF55826">
    <property type="entry name" value="YbaK/ProRS associated domain"/>
    <property type="match status" value="1"/>
</dbReference>
<comment type="similarity">
    <text evidence="1 4">Belongs to the prolyl-tRNA editing family. YbaK/EbsC subfamily.</text>
</comment>
<dbReference type="EMBL" id="MSDQ01000002">
    <property type="protein sequence ID" value="OLO13182.1"/>
    <property type="molecule type" value="Genomic_DNA"/>
</dbReference>
<dbReference type="EC" id="4.2.-.-" evidence="4"/>
<dbReference type="Proteomes" id="UP000186806">
    <property type="component" value="Unassembled WGS sequence"/>
</dbReference>
<dbReference type="RefSeq" id="WP_040243138.1">
    <property type="nucleotide sequence ID" value="NZ_JAKGAJ010000007.1"/>
</dbReference>
<dbReference type="InterPro" id="IPR007214">
    <property type="entry name" value="YbaK/aa-tRNA-synth-assoc-dom"/>
</dbReference>
<dbReference type="STRING" id="223900.GCA_000821045_02195"/>
<evidence type="ECO:0000256" key="2">
    <source>
        <dbReference type="ARBA" id="ARBA00022917"/>
    </source>
</evidence>
<keyword evidence="3 4" id="KW-0456">Lyase</keyword>
<sequence>MTPAIRLLKREAIPHEVLQYTHDPKVAAYGEEAVKALGLAPDSVFKTLLAQLDDGRLVVALVPVMATLDLKGLAKAAGARKAKMADPMLAERTTGYVVGGISPLGQRKRLPTFVDDSAHALSSLHVSGGRRGLEICLAPMALIDLLEATTAPLTRA</sequence>
<protein>
    <recommendedName>
        <fullName evidence="4">Cys-tRNA(Pro)/Cys-tRNA(Cys) deacylase</fullName>
        <ecNumber evidence="4">4.2.-.-</ecNumber>
    </recommendedName>
</protein>
<organism evidence="6 7">
    <name type="scientific">Chromohalobacter japonicus</name>
    <dbReference type="NCBI Taxonomy" id="223900"/>
    <lineage>
        <taxon>Bacteria</taxon>
        <taxon>Pseudomonadati</taxon>
        <taxon>Pseudomonadota</taxon>
        <taxon>Gammaproteobacteria</taxon>
        <taxon>Oceanospirillales</taxon>
        <taxon>Halomonadaceae</taxon>
        <taxon>Chromohalobacter</taxon>
    </lineage>
</organism>
<dbReference type="Gene3D" id="3.90.960.10">
    <property type="entry name" value="YbaK/aminoacyl-tRNA synthetase-associated domain"/>
    <property type="match status" value="1"/>
</dbReference>
<dbReference type="AlphaFoldDB" id="A0A1Q8THL8"/>
<dbReference type="GO" id="GO:0006412">
    <property type="term" value="P:translation"/>
    <property type="evidence" value="ECO:0007669"/>
    <property type="project" value="UniProtKB-KW"/>
</dbReference>
<keyword evidence="2 4" id="KW-0648">Protein biosynthesis</keyword>
<feature type="domain" description="YbaK/aminoacyl-tRNA synthetase-associated" evidence="5">
    <location>
        <begin position="26"/>
        <end position="144"/>
    </location>
</feature>
<dbReference type="InterPro" id="IPR036754">
    <property type="entry name" value="YbaK/aa-tRNA-synt-asso_dom_sf"/>
</dbReference>
<dbReference type="PANTHER" id="PTHR30411">
    <property type="entry name" value="CYTOPLASMIC PROTEIN"/>
    <property type="match status" value="1"/>
</dbReference>
<evidence type="ECO:0000259" key="5">
    <source>
        <dbReference type="Pfam" id="PF04073"/>
    </source>
</evidence>
<keyword evidence="7" id="KW-1185">Reference proteome</keyword>
<evidence type="ECO:0000256" key="1">
    <source>
        <dbReference type="ARBA" id="ARBA00009798"/>
    </source>
</evidence>
<comment type="caution">
    <text evidence="6">The sequence shown here is derived from an EMBL/GenBank/DDBJ whole genome shotgun (WGS) entry which is preliminary data.</text>
</comment>
<dbReference type="Pfam" id="PF04073">
    <property type="entry name" value="tRNA_edit"/>
    <property type="match status" value="1"/>
</dbReference>
<dbReference type="GO" id="GO:0002161">
    <property type="term" value="F:aminoacyl-tRNA deacylase activity"/>
    <property type="evidence" value="ECO:0007669"/>
    <property type="project" value="InterPro"/>
</dbReference>
<evidence type="ECO:0000256" key="4">
    <source>
        <dbReference type="PIRNR" id="PIRNR006181"/>
    </source>
</evidence>
<dbReference type="NCBIfam" id="TIGR00011">
    <property type="entry name" value="YbaK_EbsC"/>
    <property type="match status" value="1"/>
</dbReference>
<gene>
    <name evidence="6" type="ORF">BTW10_00985</name>
</gene>
<evidence type="ECO:0000313" key="7">
    <source>
        <dbReference type="Proteomes" id="UP000186806"/>
    </source>
</evidence>
<name>A0A1Q8THL8_9GAMM</name>
<evidence type="ECO:0000313" key="6">
    <source>
        <dbReference type="EMBL" id="OLO13182.1"/>
    </source>
</evidence>
<dbReference type="OrthoDB" id="9809296at2"/>
<dbReference type="PIRSF" id="PIRSF006181">
    <property type="entry name" value="EbsC_YbaK"/>
    <property type="match status" value="1"/>
</dbReference>
<evidence type="ECO:0000256" key="3">
    <source>
        <dbReference type="ARBA" id="ARBA00023239"/>
    </source>
</evidence>
<accession>A0A1Q8THL8</accession>